<gene>
    <name evidence="1" type="ORF">DEBR0S1_22584G</name>
</gene>
<proteinExistence type="predicted"/>
<dbReference type="Proteomes" id="UP000478008">
    <property type="component" value="Unassembled WGS sequence"/>
</dbReference>
<keyword evidence="2" id="KW-1185">Reference proteome</keyword>
<dbReference type="Gene3D" id="2.130.10.10">
    <property type="entry name" value="YVTN repeat-like/Quinoprotein amine dehydrogenase"/>
    <property type="match status" value="1"/>
</dbReference>
<evidence type="ECO:0000313" key="1">
    <source>
        <dbReference type="EMBL" id="VUG16665.1"/>
    </source>
</evidence>
<dbReference type="InterPro" id="IPR015943">
    <property type="entry name" value="WD40/YVTN_repeat-like_dom_sf"/>
</dbReference>
<evidence type="ECO:0000313" key="2">
    <source>
        <dbReference type="Proteomes" id="UP000478008"/>
    </source>
</evidence>
<protein>
    <submittedName>
        <fullName evidence="1">DEBR0S1_22584g1_1</fullName>
    </submittedName>
</protein>
<organism evidence="1 2">
    <name type="scientific">Dekkera bruxellensis</name>
    <name type="common">Brettanomyces custersii</name>
    <dbReference type="NCBI Taxonomy" id="5007"/>
    <lineage>
        <taxon>Eukaryota</taxon>
        <taxon>Fungi</taxon>
        <taxon>Dikarya</taxon>
        <taxon>Ascomycota</taxon>
        <taxon>Saccharomycotina</taxon>
        <taxon>Pichiomycetes</taxon>
        <taxon>Pichiales</taxon>
        <taxon>Pichiaceae</taxon>
        <taxon>Brettanomyces</taxon>
    </lineage>
</organism>
<dbReference type="SUPFAM" id="SSF50978">
    <property type="entry name" value="WD40 repeat-like"/>
    <property type="match status" value="1"/>
</dbReference>
<reference evidence="1 2" key="1">
    <citation type="submission" date="2019-07" db="EMBL/GenBank/DDBJ databases">
        <authorList>
            <person name="Friedrich A."/>
            <person name="Schacherer J."/>
        </authorList>
    </citation>
    <scope>NUCLEOTIDE SEQUENCE [LARGE SCALE GENOMIC DNA]</scope>
</reference>
<name>A0A7D9H2A4_DEKBR</name>
<accession>A0A7D9H2A4</accession>
<sequence>MRNDISQKVHNSTITHLTQSNAGNFVLTSAVGDYNVCLSSLNDEGETQPITVLLSIPIETVFHINDIIFDNTNEGDFFCCYQCTVQHWDLEHKAMLQGMNSADPVNCISGKENIIYAGCSKSINVFDIRMQNRNAALILPIDNKVGEITYLSSESNRHNLIAGTGRGFVNCYDFRNEKMLQLDMGYILGEDTLSVDQISINQNKFDTSQDPGLFIMTNEPECTRIIQLDVETAGREVVNEYRRMSTENHERYKTDFVTVGTDHDILIGSGSNDSRILLLSGKSGLLKKEYVTSNKTDSRKKSVINHISYRQDFDKGVFADSYGYIHRFDFGMLSDASI</sequence>
<dbReference type="InterPro" id="IPR036322">
    <property type="entry name" value="WD40_repeat_dom_sf"/>
</dbReference>
<dbReference type="AlphaFoldDB" id="A0A7D9H2A4"/>
<dbReference type="EMBL" id="CABFWN010000001">
    <property type="protein sequence ID" value="VUG16665.1"/>
    <property type="molecule type" value="Genomic_DNA"/>
</dbReference>